<feature type="binding site" evidence="9">
    <location>
        <begin position="19"/>
        <end position="24"/>
    </location>
    <ligand>
        <name>ATP</name>
        <dbReference type="ChEBI" id="CHEBI:30616"/>
    </ligand>
</feature>
<evidence type="ECO:0000256" key="4">
    <source>
        <dbReference type="ARBA" id="ARBA00022741"/>
    </source>
</evidence>
<comment type="catalytic activity">
    <reaction evidence="9">
        <text>UTP + NH4(+) + ATP = CTP + ADP + phosphate + 2 H(+)</text>
        <dbReference type="Rhea" id="RHEA:16597"/>
        <dbReference type="ChEBI" id="CHEBI:15378"/>
        <dbReference type="ChEBI" id="CHEBI:28938"/>
        <dbReference type="ChEBI" id="CHEBI:30616"/>
        <dbReference type="ChEBI" id="CHEBI:37563"/>
        <dbReference type="ChEBI" id="CHEBI:43474"/>
        <dbReference type="ChEBI" id="CHEBI:46398"/>
        <dbReference type="ChEBI" id="CHEBI:456216"/>
    </reaction>
</comment>
<dbReference type="SUPFAM" id="SSF52317">
    <property type="entry name" value="Class I glutamine amidotransferase-like"/>
    <property type="match status" value="1"/>
</dbReference>
<proteinExistence type="inferred from homology"/>
<dbReference type="RefSeq" id="WP_166281579.1">
    <property type="nucleotide sequence ID" value="NZ_JAANNP010000005.1"/>
</dbReference>
<comment type="caution">
    <text evidence="9">Lacks conserved residue(s) required for the propagation of feature annotation.</text>
</comment>
<comment type="miscellaneous">
    <text evidence="9">CTPSs have evolved a hybrid strategy for distinguishing between UTP and CTP. The overlapping regions of the product feedback inhibitory and substrate sites recognize a common feature in both compounds, the triphosphate moiety. To differentiate isosteric substrate and product pyrimidine rings, an additional pocket far from the expected kinase/ligase catalytic site, specifically recognizes the cytosine and ribose portions of the product inhibitor.</text>
</comment>
<evidence type="ECO:0000256" key="3">
    <source>
        <dbReference type="ARBA" id="ARBA00022598"/>
    </source>
</evidence>
<dbReference type="HAMAP" id="MF_01227">
    <property type="entry name" value="PyrG"/>
    <property type="match status" value="1"/>
</dbReference>
<feature type="binding site" evidence="9">
    <location>
        <position position="472"/>
    </location>
    <ligand>
        <name>L-glutamine</name>
        <dbReference type="ChEBI" id="CHEBI:58359"/>
    </ligand>
</feature>
<dbReference type="InterPro" id="IPR017456">
    <property type="entry name" value="CTP_synthase_N"/>
</dbReference>
<dbReference type="InterPro" id="IPR027417">
    <property type="entry name" value="P-loop_NTPase"/>
</dbReference>
<dbReference type="Pfam" id="PF00117">
    <property type="entry name" value="GATase"/>
    <property type="match status" value="1"/>
</dbReference>
<evidence type="ECO:0000256" key="2">
    <source>
        <dbReference type="ARBA" id="ARBA00007533"/>
    </source>
</evidence>
<evidence type="ECO:0000259" key="10">
    <source>
        <dbReference type="Pfam" id="PF00117"/>
    </source>
</evidence>
<feature type="binding site" evidence="9">
    <location>
        <position position="247"/>
    </location>
    <ligand>
        <name>ATP</name>
        <dbReference type="ChEBI" id="CHEBI:30616"/>
    </ligand>
</feature>
<dbReference type="SUPFAM" id="SSF52540">
    <property type="entry name" value="P-loop containing nucleoside triphosphate hydrolases"/>
    <property type="match status" value="1"/>
</dbReference>
<evidence type="ECO:0000256" key="5">
    <source>
        <dbReference type="ARBA" id="ARBA00022840"/>
    </source>
</evidence>
<feature type="binding site" evidence="9">
    <location>
        <begin position="193"/>
        <end position="198"/>
    </location>
    <ligand>
        <name>CTP</name>
        <dbReference type="ChEBI" id="CHEBI:37563"/>
        <note>allosteric inhibitor</note>
    </ligand>
</feature>
<name>A0ABX0GVS8_9ACTN</name>
<comment type="catalytic activity">
    <reaction evidence="8 9">
        <text>UTP + L-glutamine + ATP + H2O = CTP + L-glutamate + ADP + phosphate + 2 H(+)</text>
        <dbReference type="Rhea" id="RHEA:26426"/>
        <dbReference type="ChEBI" id="CHEBI:15377"/>
        <dbReference type="ChEBI" id="CHEBI:15378"/>
        <dbReference type="ChEBI" id="CHEBI:29985"/>
        <dbReference type="ChEBI" id="CHEBI:30616"/>
        <dbReference type="ChEBI" id="CHEBI:37563"/>
        <dbReference type="ChEBI" id="CHEBI:43474"/>
        <dbReference type="ChEBI" id="CHEBI:46398"/>
        <dbReference type="ChEBI" id="CHEBI:58359"/>
        <dbReference type="ChEBI" id="CHEBI:456216"/>
        <dbReference type="EC" id="6.3.4.2"/>
    </reaction>
</comment>
<keyword evidence="4 9" id="KW-0547">Nucleotide-binding</keyword>
<dbReference type="InterPro" id="IPR033828">
    <property type="entry name" value="GATase1_CTP_Synthase"/>
</dbReference>
<keyword evidence="5 9" id="KW-0067">ATP-binding</keyword>
<feature type="binding site" evidence="9">
    <location>
        <begin position="388"/>
        <end position="391"/>
    </location>
    <ligand>
        <name>L-glutamine</name>
        <dbReference type="ChEBI" id="CHEBI:58359"/>
    </ligand>
</feature>
<keyword evidence="13" id="KW-1185">Reference proteome</keyword>
<dbReference type="InterPro" id="IPR004468">
    <property type="entry name" value="CTP_synthase"/>
</dbReference>
<comment type="subunit">
    <text evidence="9">Homotetramer.</text>
</comment>
<comment type="pathway">
    <text evidence="1 9">Pyrimidine metabolism; CTP biosynthesis via de novo pathway; CTP from UDP: step 2/2.</text>
</comment>
<dbReference type="InterPro" id="IPR017926">
    <property type="entry name" value="GATASE"/>
</dbReference>
<dbReference type="Proteomes" id="UP000800981">
    <property type="component" value="Unassembled WGS sequence"/>
</dbReference>
<comment type="similarity">
    <text evidence="2 9">Belongs to the CTP synthase family.</text>
</comment>
<feature type="binding site" evidence="9">
    <location>
        <position position="360"/>
    </location>
    <ligand>
        <name>L-glutamine</name>
        <dbReference type="ChEBI" id="CHEBI:58359"/>
    </ligand>
</feature>
<comment type="activity regulation">
    <text evidence="9">Allosterically activated by GTP, when glutamine is the substrate; GTP has no effect on the reaction when ammonia is the substrate. The allosteric effector GTP functions by stabilizing the protein conformation that binds the tetrahedral intermediate(s) formed during glutamine hydrolysis. Inhibited by the product CTP, via allosteric rather than competitive inhibition.</text>
</comment>
<dbReference type="InterPro" id="IPR029062">
    <property type="entry name" value="Class_I_gatase-like"/>
</dbReference>
<protein>
    <recommendedName>
        <fullName evidence="9">CTP synthase</fullName>
        <ecNumber evidence="9">6.3.4.2</ecNumber>
    </recommendedName>
    <alternativeName>
        <fullName evidence="9">Cytidine 5'-triphosphate synthase</fullName>
    </alternativeName>
    <alternativeName>
        <fullName evidence="9">Cytidine triphosphate synthetase</fullName>
        <shortName evidence="9">CTP synthetase</shortName>
        <shortName evidence="9">CTPS</shortName>
    </alternativeName>
    <alternativeName>
        <fullName evidence="9">UTP--ammonia ligase</fullName>
    </alternativeName>
</protein>
<feature type="region of interest" description="Amidoligase domain" evidence="9">
    <location>
        <begin position="1"/>
        <end position="272"/>
    </location>
</feature>
<feature type="active site" description="Nucleophile; for glutamine hydrolysis" evidence="9">
    <location>
        <position position="387"/>
    </location>
</feature>
<dbReference type="Gene3D" id="3.40.50.300">
    <property type="entry name" value="P-loop containing nucleotide triphosphate hydrolases"/>
    <property type="match status" value="1"/>
</dbReference>
<feature type="binding site" evidence="9">
    <location>
        <begin position="193"/>
        <end position="198"/>
    </location>
    <ligand>
        <name>UTP</name>
        <dbReference type="ChEBI" id="CHEBI:46398"/>
    </ligand>
</feature>
<feature type="binding site" evidence="9">
    <location>
        <position position="76"/>
    </location>
    <ligand>
        <name>Mg(2+)</name>
        <dbReference type="ChEBI" id="CHEBI:18420"/>
    </ligand>
</feature>
<keyword evidence="7 9" id="KW-0665">Pyrimidine biosynthesis</keyword>
<organism evidence="12 13">
    <name type="scientific">Motilibacter deserti</name>
    <dbReference type="NCBI Taxonomy" id="2714956"/>
    <lineage>
        <taxon>Bacteria</taxon>
        <taxon>Bacillati</taxon>
        <taxon>Actinomycetota</taxon>
        <taxon>Actinomycetes</taxon>
        <taxon>Motilibacterales</taxon>
        <taxon>Motilibacteraceae</taxon>
        <taxon>Motilibacter</taxon>
    </lineage>
</organism>
<keyword evidence="6 9" id="KW-0315">Glutamine amidotransferase</keyword>
<dbReference type="NCBIfam" id="NF003792">
    <property type="entry name" value="PRK05380.1"/>
    <property type="match status" value="1"/>
</dbReference>
<dbReference type="EMBL" id="JAANNP010000005">
    <property type="protein sequence ID" value="NHC14241.1"/>
    <property type="molecule type" value="Genomic_DNA"/>
</dbReference>
<reference evidence="12 13" key="1">
    <citation type="submission" date="2020-03" db="EMBL/GenBank/DDBJ databases">
        <title>Two novel Motilibacter sp.</title>
        <authorList>
            <person name="Liu S."/>
        </authorList>
    </citation>
    <scope>NUCLEOTIDE SEQUENCE [LARGE SCALE GENOMIC DNA]</scope>
    <source>
        <strain evidence="12 13">E257</strain>
    </source>
</reference>
<evidence type="ECO:0000313" key="12">
    <source>
        <dbReference type="EMBL" id="NHC14241.1"/>
    </source>
</evidence>
<dbReference type="NCBIfam" id="TIGR00337">
    <property type="entry name" value="PyrG"/>
    <property type="match status" value="1"/>
</dbReference>
<feature type="binding site" evidence="9">
    <location>
        <position position="229"/>
    </location>
    <ligand>
        <name>CTP</name>
        <dbReference type="ChEBI" id="CHEBI:37563"/>
        <note>allosteric inhibitor</note>
    </ligand>
</feature>
<feature type="binding site" evidence="9">
    <location>
        <position position="146"/>
    </location>
    <ligand>
        <name>Mg(2+)</name>
        <dbReference type="ChEBI" id="CHEBI:18420"/>
    </ligand>
</feature>
<dbReference type="Pfam" id="PF06418">
    <property type="entry name" value="CTP_synth_N"/>
    <property type="match status" value="1"/>
</dbReference>
<evidence type="ECO:0000256" key="6">
    <source>
        <dbReference type="ARBA" id="ARBA00022962"/>
    </source>
</evidence>
<evidence type="ECO:0000256" key="9">
    <source>
        <dbReference type="HAMAP-Rule" id="MF_01227"/>
    </source>
</evidence>
<evidence type="ECO:0000256" key="1">
    <source>
        <dbReference type="ARBA" id="ARBA00005171"/>
    </source>
</evidence>
<dbReference type="PROSITE" id="PS51273">
    <property type="entry name" value="GATASE_TYPE_1"/>
    <property type="match status" value="1"/>
</dbReference>
<keyword evidence="9" id="KW-0460">Magnesium</keyword>
<feature type="active site" evidence="9">
    <location>
        <position position="519"/>
    </location>
</feature>
<accession>A0ABX0GVS8</accession>
<evidence type="ECO:0000256" key="8">
    <source>
        <dbReference type="ARBA" id="ARBA00047781"/>
    </source>
</evidence>
<feature type="binding site" evidence="9">
    <location>
        <position position="229"/>
    </location>
    <ligand>
        <name>UTP</name>
        <dbReference type="ChEBI" id="CHEBI:46398"/>
    </ligand>
</feature>
<feature type="domain" description="CTP synthase N-terminal" evidence="11">
    <location>
        <begin position="8"/>
        <end position="272"/>
    </location>
</feature>
<evidence type="ECO:0000313" key="13">
    <source>
        <dbReference type="Proteomes" id="UP000800981"/>
    </source>
</evidence>
<keyword evidence="3 9" id="KW-0436">Ligase</keyword>
<comment type="catalytic activity">
    <reaction evidence="9">
        <text>L-glutamine + H2O = L-glutamate + NH4(+)</text>
        <dbReference type="Rhea" id="RHEA:15889"/>
        <dbReference type="ChEBI" id="CHEBI:15377"/>
        <dbReference type="ChEBI" id="CHEBI:28938"/>
        <dbReference type="ChEBI" id="CHEBI:29985"/>
        <dbReference type="ChEBI" id="CHEBI:58359"/>
    </reaction>
</comment>
<dbReference type="CDD" id="cd01746">
    <property type="entry name" value="GATase1_CTP_Synthase"/>
    <property type="match status" value="1"/>
</dbReference>
<feature type="domain" description="Glutamine amidotransferase" evidence="10">
    <location>
        <begin position="307"/>
        <end position="537"/>
    </location>
</feature>
<dbReference type="PANTHER" id="PTHR11550:SF0">
    <property type="entry name" value="CTP SYNTHASE-RELATED"/>
    <property type="match status" value="1"/>
</dbReference>
<feature type="binding site" evidence="9">
    <location>
        <begin position="153"/>
        <end position="155"/>
    </location>
    <ligand>
        <name>CTP</name>
        <dbReference type="ChEBI" id="CHEBI:37563"/>
        <note>allosteric inhibitor</note>
    </ligand>
</feature>
<dbReference type="GO" id="GO:0003883">
    <property type="term" value="F:CTP synthase activity"/>
    <property type="evidence" value="ECO:0007669"/>
    <property type="project" value="UniProtKB-EC"/>
</dbReference>
<feature type="binding site" evidence="9">
    <location>
        <position position="18"/>
    </location>
    <ligand>
        <name>CTP</name>
        <dbReference type="ChEBI" id="CHEBI:37563"/>
        <note>allosteric inhibitor</note>
    </ligand>
</feature>
<evidence type="ECO:0000259" key="11">
    <source>
        <dbReference type="Pfam" id="PF06418"/>
    </source>
</evidence>
<evidence type="ECO:0000256" key="7">
    <source>
        <dbReference type="ARBA" id="ARBA00022975"/>
    </source>
</evidence>
<dbReference type="Gene3D" id="3.40.50.880">
    <property type="match status" value="1"/>
</dbReference>
<feature type="binding site" evidence="9">
    <location>
        <position position="76"/>
    </location>
    <ligand>
        <name>ATP</name>
        <dbReference type="ChEBI" id="CHEBI:30616"/>
    </ligand>
</feature>
<dbReference type="CDD" id="cd03113">
    <property type="entry name" value="CTPS_N"/>
    <property type="match status" value="1"/>
</dbReference>
<keyword evidence="9" id="KW-0479">Metal-binding</keyword>
<feature type="binding site" evidence="9">
    <location>
        <position position="411"/>
    </location>
    <ligand>
        <name>L-glutamine</name>
        <dbReference type="ChEBI" id="CHEBI:58359"/>
    </ligand>
</feature>
<sequence length="565" mass="61676">MAGPQPPKHIFVTGGVASSLGKGLTASSLGNLLTARGLRVTMQKLDPYLNVDPGTMNPFQHGEVFVTDDGAETDLDVGHYERFLDTALHGSANVTTGQVYSNVIAKERRGEYLGDTVQVIPHITNEIKDRIRRVGQTGKVDVVITEIGGTVGDIESQPFLEAARQVRHDVGRDNVFFLHVSLVPYIGPSGELKTKPTQHSVAALRSIGIQPDAIVCRSDRPIPQGVKKKISLMCDVDEEAVVTAIDAPSIYDIPKVLHAEGLDAYVVRRLDLAFRDVDWKRWDDLLHRVHSPSRSVTVALVGKYIDLPDAYLSVTEALRAGGFAHDCKVSLKWVASDECETPEGAARQLGDVDAICIPGGFGVRGIEGKLGAIRWAREHRVPLLGLCLGLQCMVIETARNLAGLEGANSLEFDEQTPHPVVSTMADQRDVIAGERDMGGTMRLGLYPAKLAEGSIVREVYGEPYIDERHRHRYEVANGYREQLEAAGLVFSGTSPDGRLVEFVELPRSVHPYFVGTQAHPEFRSRPTRPHPLFAGLICAALDSRQEQLDMLERETVDAGVNGQGA</sequence>
<gene>
    <name evidence="9" type="primary">pyrG</name>
    <name evidence="12" type="ORF">G9H71_10660</name>
</gene>
<comment type="function">
    <text evidence="9">Catalyzes the ATP-dependent amination of UTP to CTP with either L-glutamine or ammonia as the source of nitrogen. Regulates intracellular CTP levels through interactions with the four ribonucleotide triphosphates.</text>
</comment>
<comment type="caution">
    <text evidence="12">The sequence shown here is derived from an EMBL/GenBank/DDBJ whole genome shotgun (WGS) entry which is preliminary data.</text>
</comment>
<dbReference type="PANTHER" id="PTHR11550">
    <property type="entry name" value="CTP SYNTHASE"/>
    <property type="match status" value="1"/>
</dbReference>
<feature type="active site" evidence="9">
    <location>
        <position position="521"/>
    </location>
</feature>
<feature type="binding site" evidence="9">
    <location>
        <position position="18"/>
    </location>
    <ligand>
        <name>UTP</name>
        <dbReference type="ChEBI" id="CHEBI:46398"/>
    </ligand>
</feature>
<dbReference type="EC" id="6.3.4.2" evidence="9"/>